<evidence type="ECO:0000313" key="8">
    <source>
        <dbReference type="Proteomes" id="UP000268162"/>
    </source>
</evidence>
<proteinExistence type="inferred from homology"/>
<dbReference type="PROSITE" id="PS50056">
    <property type="entry name" value="TYR_PHOSPHATASE_2"/>
    <property type="match status" value="1"/>
</dbReference>
<sequence length="92" mass="10614">ITYQKFPWTHDQDDLSDYFERAFTYIDQARASGASVLVHCQLGVSRSASLVIAYVMRTLRLRFQEAYQHVQGKSPNVCPNLSLTYQLLDLEK</sequence>
<evidence type="ECO:0000256" key="2">
    <source>
        <dbReference type="ARBA" id="ARBA00013064"/>
    </source>
</evidence>
<feature type="domain" description="Tyrosine-protein phosphatase" evidence="5">
    <location>
        <begin position="1"/>
        <end position="92"/>
    </location>
</feature>
<evidence type="ECO:0000313" key="7">
    <source>
        <dbReference type="EMBL" id="RKP38024.1"/>
    </source>
</evidence>
<reference evidence="8" key="1">
    <citation type="journal article" date="2018" name="Nat. Microbiol.">
        <title>Leveraging single-cell genomics to expand the fungal tree of life.</title>
        <authorList>
            <person name="Ahrendt S.R."/>
            <person name="Quandt C.A."/>
            <person name="Ciobanu D."/>
            <person name="Clum A."/>
            <person name="Salamov A."/>
            <person name="Andreopoulos B."/>
            <person name="Cheng J.F."/>
            <person name="Woyke T."/>
            <person name="Pelin A."/>
            <person name="Henrissat B."/>
            <person name="Reynolds N.K."/>
            <person name="Benny G.L."/>
            <person name="Smith M.E."/>
            <person name="James T.Y."/>
            <person name="Grigoriev I.V."/>
        </authorList>
    </citation>
    <scope>NUCLEOTIDE SEQUENCE [LARGE SCALE GENOMIC DNA]</scope>
    <source>
        <strain evidence="8">RSA 468</strain>
    </source>
</reference>
<dbReference type="STRING" id="215637.A0A4P9ZWK2"/>
<gene>
    <name evidence="7" type="ORF">BJ085DRAFT_672</name>
</gene>
<dbReference type="CDD" id="cd14498">
    <property type="entry name" value="DSP"/>
    <property type="match status" value="1"/>
</dbReference>
<comment type="similarity">
    <text evidence="1">Belongs to the protein-tyrosine phosphatase family. Non-receptor class dual specificity subfamily.</text>
</comment>
<evidence type="ECO:0000256" key="1">
    <source>
        <dbReference type="ARBA" id="ARBA00008601"/>
    </source>
</evidence>
<dbReference type="InterPro" id="IPR000387">
    <property type="entry name" value="Tyr_Pase_dom"/>
</dbReference>
<feature type="non-terminal residue" evidence="7">
    <location>
        <position position="92"/>
    </location>
</feature>
<feature type="non-terminal residue" evidence="7">
    <location>
        <position position="1"/>
    </location>
</feature>
<keyword evidence="8" id="KW-1185">Reference proteome</keyword>
<evidence type="ECO:0000259" key="6">
    <source>
        <dbReference type="PROSITE" id="PS50056"/>
    </source>
</evidence>
<dbReference type="EC" id="3.1.3.48" evidence="2"/>
<dbReference type="PANTHER" id="PTHR10159:SF519">
    <property type="entry name" value="DUAL SPECIFICITY PROTEIN PHOSPHATASE MPK3"/>
    <property type="match status" value="1"/>
</dbReference>
<dbReference type="PROSITE" id="PS00383">
    <property type="entry name" value="TYR_PHOSPHATASE_1"/>
    <property type="match status" value="1"/>
</dbReference>
<evidence type="ECO:0000259" key="5">
    <source>
        <dbReference type="PROSITE" id="PS50054"/>
    </source>
</evidence>
<dbReference type="GO" id="GO:0005737">
    <property type="term" value="C:cytoplasm"/>
    <property type="evidence" value="ECO:0007669"/>
    <property type="project" value="TreeGrafter"/>
</dbReference>
<name>A0A4P9ZWK2_9FUNG</name>
<dbReference type="Pfam" id="PF00782">
    <property type="entry name" value="DSPc"/>
    <property type="match status" value="1"/>
</dbReference>
<dbReference type="InterPro" id="IPR016130">
    <property type="entry name" value="Tyr_Pase_AS"/>
</dbReference>
<accession>A0A4P9ZWK2</accession>
<dbReference type="GO" id="GO:0033550">
    <property type="term" value="F:MAP kinase tyrosine phosphatase activity"/>
    <property type="evidence" value="ECO:0007669"/>
    <property type="project" value="TreeGrafter"/>
</dbReference>
<keyword evidence="3" id="KW-0378">Hydrolase</keyword>
<evidence type="ECO:0000256" key="4">
    <source>
        <dbReference type="ARBA" id="ARBA00022912"/>
    </source>
</evidence>
<evidence type="ECO:0000256" key="3">
    <source>
        <dbReference type="ARBA" id="ARBA00022801"/>
    </source>
</evidence>
<dbReference type="InterPro" id="IPR000340">
    <property type="entry name" value="Dual-sp_phosphatase_cat-dom"/>
</dbReference>
<dbReference type="AlphaFoldDB" id="A0A4P9ZWK2"/>
<keyword evidence="4" id="KW-0904">Protein phosphatase</keyword>
<dbReference type="GO" id="GO:0017017">
    <property type="term" value="F:MAP kinase tyrosine/serine/threonine phosphatase activity"/>
    <property type="evidence" value="ECO:0007669"/>
    <property type="project" value="TreeGrafter"/>
</dbReference>
<dbReference type="Gene3D" id="3.90.190.10">
    <property type="entry name" value="Protein tyrosine phosphatase superfamily"/>
    <property type="match status" value="1"/>
</dbReference>
<protein>
    <recommendedName>
        <fullName evidence="2">protein-tyrosine-phosphatase</fullName>
        <ecNumber evidence="2">3.1.3.48</ecNumber>
    </recommendedName>
</protein>
<dbReference type="SMART" id="SM00195">
    <property type="entry name" value="DSPc"/>
    <property type="match status" value="1"/>
</dbReference>
<dbReference type="GO" id="GO:0043409">
    <property type="term" value="P:negative regulation of MAPK cascade"/>
    <property type="evidence" value="ECO:0007669"/>
    <property type="project" value="TreeGrafter"/>
</dbReference>
<dbReference type="SUPFAM" id="SSF52799">
    <property type="entry name" value="(Phosphotyrosine protein) phosphatases II"/>
    <property type="match status" value="1"/>
</dbReference>
<organism evidence="7 8">
    <name type="scientific">Dimargaris cristalligena</name>
    <dbReference type="NCBI Taxonomy" id="215637"/>
    <lineage>
        <taxon>Eukaryota</taxon>
        <taxon>Fungi</taxon>
        <taxon>Fungi incertae sedis</taxon>
        <taxon>Zoopagomycota</taxon>
        <taxon>Kickxellomycotina</taxon>
        <taxon>Dimargaritomycetes</taxon>
        <taxon>Dimargaritales</taxon>
        <taxon>Dimargaritaceae</taxon>
        <taxon>Dimargaris</taxon>
    </lineage>
</organism>
<feature type="domain" description="Tyrosine specific protein phosphatases" evidence="6">
    <location>
        <begin position="16"/>
        <end position="77"/>
    </location>
</feature>
<dbReference type="Proteomes" id="UP000268162">
    <property type="component" value="Unassembled WGS sequence"/>
</dbReference>
<dbReference type="PROSITE" id="PS50054">
    <property type="entry name" value="TYR_PHOSPHATASE_DUAL"/>
    <property type="match status" value="1"/>
</dbReference>
<dbReference type="PANTHER" id="PTHR10159">
    <property type="entry name" value="DUAL SPECIFICITY PROTEIN PHOSPHATASE"/>
    <property type="match status" value="1"/>
</dbReference>
<dbReference type="GO" id="GO:0008330">
    <property type="term" value="F:protein tyrosine/threonine phosphatase activity"/>
    <property type="evidence" value="ECO:0007669"/>
    <property type="project" value="TreeGrafter"/>
</dbReference>
<dbReference type="InterPro" id="IPR029021">
    <property type="entry name" value="Prot-tyrosine_phosphatase-like"/>
</dbReference>
<dbReference type="InterPro" id="IPR020422">
    <property type="entry name" value="TYR_PHOSPHATASE_DUAL_dom"/>
</dbReference>
<dbReference type="EMBL" id="ML002415">
    <property type="protein sequence ID" value="RKP38024.1"/>
    <property type="molecule type" value="Genomic_DNA"/>
</dbReference>